<keyword evidence="2" id="KW-1185">Reference proteome</keyword>
<accession>A0A9X9E914</accession>
<reference evidence="1 2" key="1">
    <citation type="submission" date="2022-02" db="EMBL/GenBank/DDBJ databases">
        <title>Characterization of Aeromonas phage yong1 and its protective effects against Aeromonas hydrophila in brocade carp (Cyprinus aka Koi).</title>
        <authorList>
            <person name="Pan L."/>
            <person name="Li D."/>
            <person name="Lin W."/>
            <person name="Liu W."/>
            <person name="Qu C."/>
            <person name="Qian M."/>
            <person name="Cai R."/>
            <person name="Wang F."/>
            <person name="Zhou Q."/>
            <person name="Tong Y."/>
        </authorList>
    </citation>
    <scope>NUCLEOTIDE SEQUENCE [LARGE SCALE GENOMIC DNA]</scope>
</reference>
<evidence type="ECO:0000313" key="1">
    <source>
        <dbReference type="EMBL" id="UPI11695.1"/>
    </source>
</evidence>
<evidence type="ECO:0000313" key="2">
    <source>
        <dbReference type="Proteomes" id="UP001164315"/>
    </source>
</evidence>
<protein>
    <submittedName>
        <fullName evidence="1">Uncharacterized protein</fullName>
    </submittedName>
</protein>
<organism evidence="1 2">
    <name type="scientific">Aeromonas phage yong1</name>
    <dbReference type="NCBI Taxonomy" id="2924882"/>
    <lineage>
        <taxon>Viruses</taxon>
        <taxon>Duplodnaviria</taxon>
        <taxon>Heunggongvirae</taxon>
        <taxon>Uroviricota</taxon>
        <taxon>Caudoviricetes</taxon>
        <taxon>Autographivirales</taxon>
        <taxon>Autonotataviridae</taxon>
        <taxon>Melnykvirinae</taxon>
        <taxon>Ahphunavirus</taxon>
        <taxon>Ahphunavirus yong1</taxon>
    </lineage>
</organism>
<dbReference type="Proteomes" id="UP001164315">
    <property type="component" value="Segment"/>
</dbReference>
<sequence length="65" mass="7396">MSKKLRKLKFIDQQVMALVSTNSSYDKQGRADGLQMLCSITDCGKWSCEECPVQRESIKPENQRG</sequence>
<dbReference type="EMBL" id="OM654404">
    <property type="protein sequence ID" value="UPI11695.1"/>
    <property type="molecule type" value="Genomic_DNA"/>
</dbReference>
<name>A0A9X9E914_9CAUD</name>
<proteinExistence type="predicted"/>